<feature type="domain" description="Hydantoinase/oxoprolinase N-terminal" evidence="2">
    <location>
        <begin position="9"/>
        <end position="163"/>
    </location>
</feature>
<protein>
    <submittedName>
        <fullName evidence="3">Hydantoinase</fullName>
    </submittedName>
</protein>
<sequence length="560" mass="59132">MSEQQQYIIGVDAGGTYTDAVIMDAATGQVVASAKRPTTHYNLSEGICAVLGAVMTESQVPPQAVSVTSVSTTLATNALVEGKGAEVGLFIIGFNQRLEVPAVAARFIPGGHTIKGEEVEPLGVNFVLDALQELHGQVDAWAVCGSMAFMNPAHELVTAKAIQIAGKVPVFCSHEASMRAGMKERATTACLNAQLLPVMSDFLDGIERALKSLNITGTVYVVRGDARAMPMAEALRQAASTVASGPAATALFGSHQSQMQGADIQDALILDVGGTTTDITLIRSGKPVIDAAGMTIGKWETHVEAVEMFTVGVGGDSFVRPAKDGTFTLGPSRVLPLCMARNLPAPEKWLGHDLNARCILPAPALTQDDIASDDILRHLAEHGPATPEQLMRSLKLAEITVEQRLVKLARKQKVTETGFTPTDALHVLNLLHLGDAEAATAAAALLGAPRKQDAHAFAQSVLADAERIIEETVLRHVTRREVGGGLAAFLANRDRQSLITVDVSLNVPMIGIGAAARLLLPGVARRLRTTITFPERHEVGNALGAALMARPLLRDKGNNA</sequence>
<comment type="caution">
    <text evidence="3">The sequence shown here is derived from an EMBL/GenBank/DDBJ whole genome shotgun (WGS) entry which is preliminary data.</text>
</comment>
<dbReference type="Pfam" id="PF01968">
    <property type="entry name" value="Hydantoinase_A"/>
    <property type="match status" value="1"/>
</dbReference>
<dbReference type="EMBL" id="BLVO01000001">
    <property type="protein sequence ID" value="GFM31704.1"/>
    <property type="molecule type" value="Genomic_DNA"/>
</dbReference>
<accession>A0A7J0BER9</accession>
<dbReference type="InterPro" id="IPR002821">
    <property type="entry name" value="Hydantoinase_A"/>
</dbReference>
<dbReference type="InterPro" id="IPR008040">
    <property type="entry name" value="Hydant_A_N"/>
</dbReference>
<dbReference type="GO" id="GO:0017168">
    <property type="term" value="F:5-oxoprolinase (ATP-hydrolyzing) activity"/>
    <property type="evidence" value="ECO:0007669"/>
    <property type="project" value="TreeGrafter"/>
</dbReference>
<reference evidence="3 4" key="1">
    <citation type="submission" date="2020-05" db="EMBL/GenBank/DDBJ databases">
        <title>Draft genome sequence of Desulfovibrio sp. strain HN2T.</title>
        <authorList>
            <person name="Ueno A."/>
            <person name="Tamazawa S."/>
            <person name="Tamamura S."/>
            <person name="Murakami T."/>
            <person name="Kiyama T."/>
            <person name="Inomata H."/>
            <person name="Amano Y."/>
            <person name="Miyakawa K."/>
            <person name="Tamaki H."/>
            <person name="Naganuma T."/>
            <person name="Kaneko K."/>
        </authorList>
    </citation>
    <scope>NUCLEOTIDE SEQUENCE [LARGE SCALE GENOMIC DNA]</scope>
    <source>
        <strain evidence="3 4">HN2</strain>
    </source>
</reference>
<feature type="domain" description="Hydantoinase A/oxoprolinase" evidence="1">
    <location>
        <begin position="185"/>
        <end position="333"/>
    </location>
</feature>
<gene>
    <name evidence="3" type="ORF">DSM101010T_00690</name>
</gene>
<dbReference type="Gene3D" id="3.30.420.40">
    <property type="match status" value="1"/>
</dbReference>
<dbReference type="GO" id="GO:0005829">
    <property type="term" value="C:cytosol"/>
    <property type="evidence" value="ECO:0007669"/>
    <property type="project" value="TreeGrafter"/>
</dbReference>
<name>A0A7J0BER9_9BACT</name>
<dbReference type="RefSeq" id="WP_174403415.1">
    <property type="nucleotide sequence ID" value="NZ_BLVO01000001.1"/>
</dbReference>
<evidence type="ECO:0000313" key="3">
    <source>
        <dbReference type="EMBL" id="GFM31704.1"/>
    </source>
</evidence>
<evidence type="ECO:0000259" key="1">
    <source>
        <dbReference type="Pfam" id="PF01968"/>
    </source>
</evidence>
<dbReference type="PANTHER" id="PTHR11365">
    <property type="entry name" value="5-OXOPROLINASE RELATED"/>
    <property type="match status" value="1"/>
</dbReference>
<evidence type="ECO:0000313" key="4">
    <source>
        <dbReference type="Proteomes" id="UP000503840"/>
    </source>
</evidence>
<dbReference type="InterPro" id="IPR043129">
    <property type="entry name" value="ATPase_NBD"/>
</dbReference>
<dbReference type="PANTHER" id="PTHR11365:SF2">
    <property type="entry name" value="5-OXOPROLINASE"/>
    <property type="match status" value="1"/>
</dbReference>
<dbReference type="Proteomes" id="UP000503840">
    <property type="component" value="Unassembled WGS sequence"/>
</dbReference>
<dbReference type="InterPro" id="IPR045079">
    <property type="entry name" value="Oxoprolinase-like"/>
</dbReference>
<evidence type="ECO:0000259" key="2">
    <source>
        <dbReference type="Pfam" id="PF05378"/>
    </source>
</evidence>
<dbReference type="GO" id="GO:0006749">
    <property type="term" value="P:glutathione metabolic process"/>
    <property type="evidence" value="ECO:0007669"/>
    <property type="project" value="TreeGrafter"/>
</dbReference>
<proteinExistence type="predicted"/>
<dbReference type="SUPFAM" id="SSF53067">
    <property type="entry name" value="Actin-like ATPase domain"/>
    <property type="match status" value="1"/>
</dbReference>
<organism evidence="3 4">
    <name type="scientific">Desulfovibrio subterraneus</name>
    <dbReference type="NCBI Taxonomy" id="2718620"/>
    <lineage>
        <taxon>Bacteria</taxon>
        <taxon>Pseudomonadati</taxon>
        <taxon>Thermodesulfobacteriota</taxon>
        <taxon>Desulfovibrionia</taxon>
        <taxon>Desulfovibrionales</taxon>
        <taxon>Desulfovibrionaceae</taxon>
        <taxon>Desulfovibrio</taxon>
    </lineage>
</organism>
<dbReference type="Pfam" id="PF05378">
    <property type="entry name" value="Hydant_A_N"/>
    <property type="match status" value="1"/>
</dbReference>
<dbReference type="AlphaFoldDB" id="A0A7J0BER9"/>
<keyword evidence="4" id="KW-1185">Reference proteome</keyword>